<keyword evidence="1" id="KW-0812">Transmembrane</keyword>
<keyword evidence="1" id="KW-1133">Transmembrane helix</keyword>
<evidence type="ECO:0000313" key="3">
    <source>
        <dbReference type="Proteomes" id="UP000006319"/>
    </source>
</evidence>
<dbReference type="AlphaFoldDB" id="K6UFD4"/>
<evidence type="ECO:0000313" key="2">
    <source>
        <dbReference type="EMBL" id="GAB69906.1"/>
    </source>
</evidence>
<reference evidence="2 3" key="1">
    <citation type="journal article" date="2012" name="Nat. Genet.">
        <title>Plasmodium cynomolgi genome sequences provide insight into Plasmodium vivax and the monkey malaria clade.</title>
        <authorList>
            <person name="Tachibana S."/>
            <person name="Sullivan S.A."/>
            <person name="Kawai S."/>
            <person name="Nakamura S."/>
            <person name="Kim H.R."/>
            <person name="Goto N."/>
            <person name="Arisue N."/>
            <person name="Palacpac N.M.Q."/>
            <person name="Honma H."/>
            <person name="Yagi M."/>
            <person name="Tougan T."/>
            <person name="Katakai Y."/>
            <person name="Kaneko O."/>
            <person name="Mita T."/>
            <person name="Kita K."/>
            <person name="Yasutomi Y."/>
            <person name="Sutton P.L."/>
            <person name="Shakhbatyan R."/>
            <person name="Horii T."/>
            <person name="Yasunaga T."/>
            <person name="Barnwell J.W."/>
            <person name="Escalante A.A."/>
            <person name="Carlton J.M."/>
            <person name="Tanabe K."/>
        </authorList>
    </citation>
    <scope>NUCLEOTIDE SEQUENCE [LARGE SCALE GENOMIC DNA]</scope>
    <source>
        <strain evidence="2 3">B</strain>
    </source>
</reference>
<proteinExistence type="predicted"/>
<dbReference type="VEuPathDB" id="PlasmoDB:PCYB_006550"/>
<sequence length="166" mass="19822">KNKNYNVAFNLYTDFLNSYISNNQDNIIQNYKEECEKIILEKSAKVIELYENFNNDSKICKCDCAKKCSDLYIEYVKECNNNDNDYCRELENFKHKYEEKMKSIETCSNGAHKILPSPIKQDLRVIVIIPIIILTTLSFLLFVLYKVKLFDLPINNRYYTYYCIFY</sequence>
<keyword evidence="3" id="KW-1185">Reference proteome</keyword>
<gene>
    <name evidence="2" type="ORF">PCYB_006550</name>
</gene>
<dbReference type="GeneID" id="14696448"/>
<organism evidence="2 3">
    <name type="scientific">Plasmodium cynomolgi (strain B)</name>
    <dbReference type="NCBI Taxonomy" id="1120755"/>
    <lineage>
        <taxon>Eukaryota</taxon>
        <taxon>Sar</taxon>
        <taxon>Alveolata</taxon>
        <taxon>Apicomplexa</taxon>
        <taxon>Aconoidasida</taxon>
        <taxon>Haemosporida</taxon>
        <taxon>Plasmodiidae</taxon>
        <taxon>Plasmodium</taxon>
        <taxon>Plasmodium (Plasmodium)</taxon>
    </lineage>
</organism>
<evidence type="ECO:0000256" key="1">
    <source>
        <dbReference type="SAM" id="Phobius"/>
    </source>
</evidence>
<dbReference type="Proteomes" id="UP000006319">
    <property type="component" value="Unassembled WGS sequence"/>
</dbReference>
<dbReference type="RefSeq" id="XP_004228124.1">
    <property type="nucleotide sequence ID" value="XM_004228076.1"/>
</dbReference>
<dbReference type="EMBL" id="DF158134">
    <property type="protein sequence ID" value="GAB69906.1"/>
    <property type="molecule type" value="Genomic_DNA"/>
</dbReference>
<name>K6UFD4_PLACD</name>
<accession>K6UFD4</accession>
<feature type="non-terminal residue" evidence="2">
    <location>
        <position position="1"/>
    </location>
</feature>
<feature type="transmembrane region" description="Helical" evidence="1">
    <location>
        <begin position="123"/>
        <end position="145"/>
    </location>
</feature>
<protein>
    <recommendedName>
        <fullName evidence="4">Variable surface protein</fullName>
    </recommendedName>
</protein>
<dbReference type="OrthoDB" id="381216at2759"/>
<evidence type="ECO:0008006" key="4">
    <source>
        <dbReference type="Google" id="ProtNLM"/>
    </source>
</evidence>
<keyword evidence="1" id="KW-0472">Membrane</keyword>
<dbReference type="KEGG" id="pcy:PCYB_006550"/>